<dbReference type="GeneID" id="109381091"/>
<reference evidence="4" key="1">
    <citation type="submission" date="2025-08" db="UniProtKB">
        <authorList>
            <consortium name="RefSeq"/>
        </authorList>
    </citation>
    <scope>IDENTIFICATION</scope>
    <source>
        <tissue evidence="4">Muscle</tissue>
    </source>
</reference>
<dbReference type="CTD" id="122616"/>
<feature type="region of interest" description="Disordered" evidence="1">
    <location>
        <begin position="114"/>
        <end position="154"/>
    </location>
</feature>
<dbReference type="InterPro" id="IPR046359">
    <property type="entry name" value="Aftin-like"/>
</dbReference>
<evidence type="ECO:0000313" key="4">
    <source>
        <dbReference type="RefSeq" id="XP_019494962.1"/>
    </source>
</evidence>
<dbReference type="PANTHER" id="PTHR16156:SF7">
    <property type="entry name" value="CLATHRIN BINDING BOX OF AFTIPHILIN CONTAINING 1"/>
    <property type="match status" value="1"/>
</dbReference>
<dbReference type="PANTHER" id="PTHR16156">
    <property type="entry name" value="AFTIPHILIN A-RELATED"/>
    <property type="match status" value="1"/>
</dbReference>
<dbReference type="GO" id="GO:0032588">
    <property type="term" value="C:trans-Golgi network membrane"/>
    <property type="evidence" value="ECO:0007669"/>
    <property type="project" value="InterPro"/>
</dbReference>
<evidence type="ECO:0000256" key="1">
    <source>
        <dbReference type="SAM" id="MobiDB-lite"/>
    </source>
</evidence>
<keyword evidence="3" id="KW-1185">Reference proteome</keyword>
<gene>
    <name evidence="4" type="primary">CUNH14orf79</name>
</gene>
<dbReference type="Pfam" id="PF15045">
    <property type="entry name" value="Clathrin_bdg"/>
    <property type="match status" value="1"/>
</dbReference>
<dbReference type="KEGG" id="hai:109381091"/>
<evidence type="ECO:0000259" key="2">
    <source>
        <dbReference type="Pfam" id="PF15045"/>
    </source>
</evidence>
<feature type="region of interest" description="Disordered" evidence="1">
    <location>
        <begin position="1"/>
        <end position="98"/>
    </location>
</feature>
<dbReference type="RefSeq" id="XP_019494962.1">
    <property type="nucleotide sequence ID" value="XM_019639417.1"/>
</dbReference>
<feature type="compositionally biased region" description="Low complexity" evidence="1">
    <location>
        <begin position="73"/>
        <end position="88"/>
    </location>
</feature>
<name>A0A8B7R2W6_HIPAR</name>
<proteinExistence type="predicted"/>
<evidence type="ECO:0000313" key="3">
    <source>
        <dbReference type="Proteomes" id="UP000694851"/>
    </source>
</evidence>
<dbReference type="InterPro" id="IPR029205">
    <property type="entry name" value="Clathrin-bd"/>
</dbReference>
<protein>
    <submittedName>
        <fullName evidence="4">Uncharacterized protein C14orf79 homolog isoform X1</fullName>
    </submittedName>
</protein>
<feature type="compositionally biased region" description="Polar residues" evidence="1">
    <location>
        <begin position="131"/>
        <end position="142"/>
    </location>
</feature>
<dbReference type="GO" id="GO:0030276">
    <property type="term" value="F:clathrin binding"/>
    <property type="evidence" value="ECO:0007669"/>
    <property type="project" value="InterPro"/>
</dbReference>
<dbReference type="GO" id="GO:0030121">
    <property type="term" value="C:AP-1 adaptor complex"/>
    <property type="evidence" value="ECO:0007669"/>
    <property type="project" value="TreeGrafter"/>
</dbReference>
<feature type="compositionally biased region" description="Low complexity" evidence="1">
    <location>
        <begin position="15"/>
        <end position="30"/>
    </location>
</feature>
<organism evidence="3 4">
    <name type="scientific">Hipposideros armiger</name>
    <name type="common">Great Himalayan leaf-nosed bat</name>
    <dbReference type="NCBI Taxonomy" id="186990"/>
    <lineage>
        <taxon>Eukaryota</taxon>
        <taxon>Metazoa</taxon>
        <taxon>Chordata</taxon>
        <taxon>Craniata</taxon>
        <taxon>Vertebrata</taxon>
        <taxon>Euteleostomi</taxon>
        <taxon>Mammalia</taxon>
        <taxon>Eutheria</taxon>
        <taxon>Laurasiatheria</taxon>
        <taxon>Chiroptera</taxon>
        <taxon>Yinpterochiroptera</taxon>
        <taxon>Rhinolophoidea</taxon>
        <taxon>Hipposideridae</taxon>
        <taxon>Hipposideros</taxon>
    </lineage>
</organism>
<feature type="domain" description="Aftiphilin clathrin-binding box" evidence="2">
    <location>
        <begin position="212"/>
        <end position="289"/>
    </location>
</feature>
<dbReference type="AlphaFoldDB" id="A0A8B7R2W6"/>
<accession>A0A8B7R2W6</accession>
<dbReference type="OrthoDB" id="9894316at2759"/>
<dbReference type="Proteomes" id="UP000694851">
    <property type="component" value="Unplaced"/>
</dbReference>
<sequence>MQGPRELGAEPGHRLLLSGSPSGLAAEAGEVSLHQASEESDANEAPGRQSGASVGWGRARSRLPPSDGAARLSGLSKGFSASASASGGPDPGEHSSAWGQFEGFRESSATFEQFSQPFESPERAAAPQPPRTASAQKECGSQHSHEGGPWVTGAAAISPSEPILSYENIFRFAFQEVPVQQVTEDVPTLHHLLEIGSEEPDLGSAHKCCPESRKLWRALQSADGTATSRCLWRESRCQENFLLVLGVDAAQNLSGGQGHGSEGSKLWEPAEVGVSSLRLHSCRALMQTKLSGTPGGSQGSLITYSLFLQTPFCGHGRCVTVPRRKLFSPRNLKMTLFHSDVC</sequence>